<evidence type="ECO:0000313" key="2">
    <source>
        <dbReference type="EMBL" id="EDT41387.1"/>
    </source>
</evidence>
<dbReference type="RefSeq" id="WP_006758731.1">
    <property type="nucleotide sequence ID" value="NZ_ABLK01000078.1"/>
</dbReference>
<evidence type="ECO:0008006" key="4">
    <source>
        <dbReference type="Google" id="ProtNLM"/>
    </source>
</evidence>
<gene>
    <name evidence="2" type="ORF">BamMEX5DRAFT_2802</name>
</gene>
<dbReference type="EMBL" id="ABLK01000078">
    <property type="protein sequence ID" value="EDT41387.1"/>
    <property type="molecule type" value="Genomic_DNA"/>
</dbReference>
<keyword evidence="1" id="KW-0812">Transmembrane</keyword>
<proteinExistence type="predicted"/>
<evidence type="ECO:0000313" key="3">
    <source>
        <dbReference type="Proteomes" id="UP000004814"/>
    </source>
</evidence>
<dbReference type="AlphaFoldDB" id="B1T4T6"/>
<reference evidence="2 3" key="1">
    <citation type="submission" date="2008-03" db="EMBL/GenBank/DDBJ databases">
        <title>Sequencing of the draft genome and assembly of Burkholderia ambifaria MEX-5.</title>
        <authorList>
            <consortium name="US DOE Joint Genome Institute (JGI-PGF)"/>
            <person name="Copeland A."/>
            <person name="Lucas S."/>
            <person name="Lapidus A."/>
            <person name="Glavina del Rio T."/>
            <person name="Dalin E."/>
            <person name="Tice H."/>
            <person name="Bruce D."/>
            <person name="Goodwin L."/>
            <person name="Pitluck S."/>
            <person name="Larimer F."/>
            <person name="Land M.L."/>
            <person name="Hauser L."/>
            <person name="Tiedje J."/>
            <person name="Richardson P."/>
        </authorList>
    </citation>
    <scope>NUCLEOTIDE SEQUENCE [LARGE SCALE GENOMIC DNA]</scope>
    <source>
        <strain evidence="2 3">MEX-5</strain>
    </source>
</reference>
<keyword evidence="1" id="KW-0472">Membrane</keyword>
<keyword evidence="1" id="KW-1133">Transmembrane helix</keyword>
<sequence>MATFTRRLLKALLFIGLFLISVRYIPLSHEWTPADARAWWRASEWLGVRDPEDLYFVVWVTIELSAAALAYVAIMWLWRHHRKKSMPGNSD</sequence>
<evidence type="ECO:0000256" key="1">
    <source>
        <dbReference type="SAM" id="Phobius"/>
    </source>
</evidence>
<dbReference type="PATRIC" id="fig|396597.7.peg.5223"/>
<accession>B1T4T6</accession>
<protein>
    <recommendedName>
        <fullName evidence="4">Transmembrane protein</fullName>
    </recommendedName>
</protein>
<feature type="transmembrane region" description="Helical" evidence="1">
    <location>
        <begin position="54"/>
        <end position="78"/>
    </location>
</feature>
<comment type="caution">
    <text evidence="2">The sequence shown here is derived from an EMBL/GenBank/DDBJ whole genome shotgun (WGS) entry which is preliminary data.</text>
</comment>
<dbReference type="Proteomes" id="UP000004814">
    <property type="component" value="Unassembled WGS sequence"/>
</dbReference>
<organism evidence="2 3">
    <name type="scientific">Burkholderia ambifaria MEX-5</name>
    <dbReference type="NCBI Taxonomy" id="396597"/>
    <lineage>
        <taxon>Bacteria</taxon>
        <taxon>Pseudomonadati</taxon>
        <taxon>Pseudomonadota</taxon>
        <taxon>Betaproteobacteria</taxon>
        <taxon>Burkholderiales</taxon>
        <taxon>Burkholderiaceae</taxon>
        <taxon>Burkholderia</taxon>
        <taxon>Burkholderia cepacia complex</taxon>
    </lineage>
</organism>
<name>B1T4T6_9BURK</name>